<dbReference type="InterPro" id="IPR039448">
    <property type="entry name" value="Beta_helix"/>
</dbReference>
<dbReference type="Pfam" id="PF13229">
    <property type="entry name" value="Beta_helix"/>
    <property type="match status" value="1"/>
</dbReference>
<gene>
    <name evidence="2" type="ORF">NQV15_03505</name>
</gene>
<dbReference type="Gene3D" id="2.160.20.10">
    <property type="entry name" value="Single-stranded right-handed beta-helix, Pectin lyase-like"/>
    <property type="match status" value="1"/>
</dbReference>
<protein>
    <submittedName>
        <fullName evidence="2">Right-handed parallel beta-helix repeat-containing protein</fullName>
    </submittedName>
</protein>
<dbReference type="SUPFAM" id="SSF51126">
    <property type="entry name" value="Pectin lyase-like"/>
    <property type="match status" value="1"/>
</dbReference>
<feature type="domain" description="Right handed beta helix" evidence="1">
    <location>
        <begin position="49"/>
        <end position="169"/>
    </location>
</feature>
<dbReference type="EMBL" id="CP102173">
    <property type="protein sequence ID" value="UUP15475.1"/>
    <property type="molecule type" value="Genomic_DNA"/>
</dbReference>
<accession>A0ABY5MEM6</accession>
<name>A0ABY5MEM6_9ACTN</name>
<dbReference type="SMART" id="SM00710">
    <property type="entry name" value="PbH1"/>
    <property type="match status" value="5"/>
</dbReference>
<evidence type="ECO:0000313" key="2">
    <source>
        <dbReference type="EMBL" id="UUP15475.1"/>
    </source>
</evidence>
<dbReference type="InterPro" id="IPR006626">
    <property type="entry name" value="PbH1"/>
</dbReference>
<dbReference type="RefSeq" id="WP_232398324.1">
    <property type="nucleotide sequence ID" value="NZ_CP102173.1"/>
</dbReference>
<dbReference type="InterPro" id="IPR011050">
    <property type="entry name" value="Pectin_lyase_fold/virulence"/>
</dbReference>
<sequence>MPEGTELVRVPQDARSGDGWHYDERGWIEVDQTGATLSGISTTRSVNITASSVTVQNSRIIVSGEDFGIAVRHADNVTLRNNDIAGPASSGPTRLMNGIKDIYSDSANLQVIGNDISNTACGVQTDQGLIEDNYIHDLAFTGDDHVNGTTSNGGSRPLTIRHNTIFNPQDQTDAVSLFQDFGPQNNRVIDDNLLAGGGYTIYAGANAGKESSATNISVTNNRISRVFYPKGGFFGYATAYTTSGGNSWEGNVWDDTGDPIPAP</sequence>
<dbReference type="Proteomes" id="UP001316184">
    <property type="component" value="Chromosome"/>
</dbReference>
<keyword evidence="3" id="KW-1185">Reference proteome</keyword>
<evidence type="ECO:0000313" key="3">
    <source>
        <dbReference type="Proteomes" id="UP001316184"/>
    </source>
</evidence>
<reference evidence="2 3" key="1">
    <citation type="submission" date="2022-08" db="EMBL/GenBank/DDBJ databases">
        <title>novel species in genus Aeromicrobium.</title>
        <authorList>
            <person name="Ye L."/>
        </authorList>
    </citation>
    <scope>NUCLEOTIDE SEQUENCE [LARGE SCALE GENOMIC DNA]</scope>
    <source>
        <strain evidence="3">zg-Y1379</strain>
    </source>
</reference>
<organism evidence="2 3">
    <name type="scientific">Aeromicrobium wangtongii</name>
    <dbReference type="NCBI Taxonomy" id="2969247"/>
    <lineage>
        <taxon>Bacteria</taxon>
        <taxon>Bacillati</taxon>
        <taxon>Actinomycetota</taxon>
        <taxon>Actinomycetes</taxon>
        <taxon>Propionibacteriales</taxon>
        <taxon>Nocardioidaceae</taxon>
        <taxon>Aeromicrobium</taxon>
    </lineage>
</organism>
<proteinExistence type="predicted"/>
<dbReference type="InterPro" id="IPR012334">
    <property type="entry name" value="Pectin_lyas_fold"/>
</dbReference>
<evidence type="ECO:0000259" key="1">
    <source>
        <dbReference type="Pfam" id="PF13229"/>
    </source>
</evidence>